<evidence type="ECO:0000256" key="7">
    <source>
        <dbReference type="ARBA" id="ARBA00023136"/>
    </source>
</evidence>
<evidence type="ECO:0000256" key="9">
    <source>
        <dbReference type="SAM" id="MobiDB-lite"/>
    </source>
</evidence>
<reference evidence="11 12" key="1">
    <citation type="submission" date="2024-09" db="EMBL/GenBank/DDBJ databases">
        <authorList>
            <person name="Sun Q."/>
            <person name="Mori K."/>
        </authorList>
    </citation>
    <scope>NUCLEOTIDE SEQUENCE [LARGE SCALE GENOMIC DNA]</scope>
    <source>
        <strain evidence="11 12">TBRC 3947</strain>
    </source>
</reference>
<protein>
    <submittedName>
        <fullName evidence="11">ABC transporter permease</fullName>
    </submittedName>
</protein>
<dbReference type="SUPFAM" id="SSF161098">
    <property type="entry name" value="MetI-like"/>
    <property type="match status" value="1"/>
</dbReference>
<dbReference type="Proteomes" id="UP001589867">
    <property type="component" value="Unassembled WGS sequence"/>
</dbReference>
<feature type="region of interest" description="Disordered" evidence="9">
    <location>
        <begin position="1"/>
        <end position="22"/>
    </location>
</feature>
<keyword evidence="3 8" id="KW-0813">Transport</keyword>
<keyword evidence="5 8" id="KW-0812">Transmembrane</keyword>
<dbReference type="PANTHER" id="PTHR42929:SF1">
    <property type="entry name" value="INNER MEMBRANE ABC TRANSPORTER PERMEASE PROTEIN YDCU-RELATED"/>
    <property type="match status" value="1"/>
</dbReference>
<keyword evidence="7 8" id="KW-0472">Membrane</keyword>
<feature type="transmembrane region" description="Helical" evidence="8">
    <location>
        <begin position="30"/>
        <end position="53"/>
    </location>
</feature>
<evidence type="ECO:0000256" key="6">
    <source>
        <dbReference type="ARBA" id="ARBA00022989"/>
    </source>
</evidence>
<evidence type="ECO:0000259" key="10">
    <source>
        <dbReference type="PROSITE" id="PS50928"/>
    </source>
</evidence>
<name>A0ABV6LZS8_9ACTN</name>
<organism evidence="11 12">
    <name type="scientific">Phytohabitans kaempferiae</name>
    <dbReference type="NCBI Taxonomy" id="1620943"/>
    <lineage>
        <taxon>Bacteria</taxon>
        <taxon>Bacillati</taxon>
        <taxon>Actinomycetota</taxon>
        <taxon>Actinomycetes</taxon>
        <taxon>Micromonosporales</taxon>
        <taxon>Micromonosporaceae</taxon>
    </lineage>
</organism>
<dbReference type="Pfam" id="PF00528">
    <property type="entry name" value="BPD_transp_1"/>
    <property type="match status" value="1"/>
</dbReference>
<evidence type="ECO:0000256" key="4">
    <source>
        <dbReference type="ARBA" id="ARBA00022475"/>
    </source>
</evidence>
<dbReference type="CDD" id="cd06261">
    <property type="entry name" value="TM_PBP2"/>
    <property type="match status" value="1"/>
</dbReference>
<evidence type="ECO:0000256" key="8">
    <source>
        <dbReference type="RuleBase" id="RU363032"/>
    </source>
</evidence>
<dbReference type="PANTHER" id="PTHR42929">
    <property type="entry name" value="INNER MEMBRANE ABC TRANSPORTER PERMEASE PROTEIN YDCU-RELATED-RELATED"/>
    <property type="match status" value="1"/>
</dbReference>
<evidence type="ECO:0000256" key="1">
    <source>
        <dbReference type="ARBA" id="ARBA00004651"/>
    </source>
</evidence>
<dbReference type="PROSITE" id="PS50928">
    <property type="entry name" value="ABC_TM1"/>
    <property type="match status" value="1"/>
</dbReference>
<feature type="transmembrane region" description="Helical" evidence="8">
    <location>
        <begin position="91"/>
        <end position="110"/>
    </location>
</feature>
<evidence type="ECO:0000256" key="2">
    <source>
        <dbReference type="ARBA" id="ARBA00007069"/>
    </source>
</evidence>
<dbReference type="RefSeq" id="WP_377248849.1">
    <property type="nucleotide sequence ID" value="NZ_JBHLUH010000012.1"/>
</dbReference>
<comment type="subcellular location">
    <subcellularLocation>
        <location evidence="1 8">Cell membrane</location>
        <topology evidence="1 8">Multi-pass membrane protein</topology>
    </subcellularLocation>
</comment>
<feature type="transmembrane region" description="Helical" evidence="8">
    <location>
        <begin position="275"/>
        <end position="294"/>
    </location>
</feature>
<feature type="transmembrane region" description="Helical" evidence="8">
    <location>
        <begin position="216"/>
        <end position="238"/>
    </location>
</feature>
<comment type="similarity">
    <text evidence="2">Belongs to the binding-protein-dependent transport system permease family. CysTW subfamily.</text>
</comment>
<dbReference type="InterPro" id="IPR035906">
    <property type="entry name" value="MetI-like_sf"/>
</dbReference>
<comment type="caution">
    <text evidence="11">The sequence shown here is derived from an EMBL/GenBank/DDBJ whole genome shotgun (WGS) entry which is preliminary data.</text>
</comment>
<feature type="domain" description="ABC transmembrane type-1" evidence="10">
    <location>
        <begin position="87"/>
        <end position="293"/>
    </location>
</feature>
<proteinExistence type="inferred from homology"/>
<keyword evidence="4" id="KW-1003">Cell membrane</keyword>
<keyword evidence="12" id="KW-1185">Reference proteome</keyword>
<dbReference type="EMBL" id="JBHLUH010000012">
    <property type="protein sequence ID" value="MFC0527948.1"/>
    <property type="molecule type" value="Genomic_DNA"/>
</dbReference>
<evidence type="ECO:0000313" key="11">
    <source>
        <dbReference type="EMBL" id="MFC0527948.1"/>
    </source>
</evidence>
<gene>
    <name evidence="11" type="ORF">ACFFIA_09770</name>
</gene>
<evidence type="ECO:0000256" key="3">
    <source>
        <dbReference type="ARBA" id="ARBA00022448"/>
    </source>
</evidence>
<evidence type="ECO:0000313" key="12">
    <source>
        <dbReference type="Proteomes" id="UP001589867"/>
    </source>
</evidence>
<dbReference type="InterPro" id="IPR000515">
    <property type="entry name" value="MetI-like"/>
</dbReference>
<dbReference type="Gene3D" id="1.10.3720.10">
    <property type="entry name" value="MetI-like"/>
    <property type="match status" value="1"/>
</dbReference>
<sequence>MSVVGHLGSAVGPHETPPPPPRKGRRLLPYLLLLPGGLWLTIFFAVPAVQLAATSLYDPNGSLQEGYAMTWAFGNYADALSAYWPHFVRSLVYAGIATLLCLLLGYPLAYAIAQKATRFKNLMLVCVIAPFFTSFLVRTLAWKAILADNGWVVGVLRDIGLLGPDGRLLATSTAVVLGLTYNFLPFMVLPLYASLDRLDGRMLEAASDLYASPIRAFAKVTLPLSMPGVVAGTLLTFIPATGDYINAELLGTPNEYMIGNVIDSAFLVRLDYPQAASLSFILMAAILAIVFVYVKRAGTDEVL</sequence>
<accession>A0ABV6LZS8</accession>
<evidence type="ECO:0000256" key="5">
    <source>
        <dbReference type="ARBA" id="ARBA00022692"/>
    </source>
</evidence>
<feature type="transmembrane region" description="Helical" evidence="8">
    <location>
        <begin position="122"/>
        <end position="141"/>
    </location>
</feature>
<keyword evidence="6 8" id="KW-1133">Transmembrane helix</keyword>
<feature type="transmembrane region" description="Helical" evidence="8">
    <location>
        <begin position="174"/>
        <end position="195"/>
    </location>
</feature>